<dbReference type="InterPro" id="IPR011249">
    <property type="entry name" value="Metalloenz_LuxS/M16"/>
</dbReference>
<dbReference type="InterPro" id="IPR011765">
    <property type="entry name" value="Pept_M16_N"/>
</dbReference>
<gene>
    <name evidence="2" type="ORF">GXN74_11620</name>
</gene>
<dbReference type="Proteomes" id="UP000461585">
    <property type="component" value="Unassembled WGS sequence"/>
</dbReference>
<sequence length="971" mass="109354">MDKYQLIEERELLDIHSKGLLYRHGKSGAQVAFLLNKDENRTFSIAFKTPPLDDTGLPHILEHSVLCGSRKYPVKDPFVELAKGSLNTFLNAMTYPDKTVYPVASCNQQDLRNLADVYMDAVLHPNIYANDKILAQEGWHHELDSEEGEVTYKGVVYNEMKGAFSSPEQVLFRKIQQSLFPDTAYGNESGGDPDQITRLTQEDFLEYHRTYYHPSNSYIYFYGDVDVEEKLEWLDREYLQDYEAREVDAELGSQAAFEGLREIVEHYPVSEEEDGEDKTFLSLNFVAGNTLHTEEVLGMEILEHLLLDVPGAPLKQALIDAGIGSDVFGAYDDGILQPTFSIVAKDAKGSQKDAFLSIIRQVLEKVLEEGISPKKIESALNHFEFRVREADFGRSPKGVVYAIKALDSWLHGESPFLHFELDKIFGSIRKSIPEGFLYSLIRKYLLDNNHATLLVLEPDPTLLARKEEETRTLLAAYKEGLDEEEVRALVRRTRELAEYQTREERPEDVEKIPLLTRADIPLDPAPFTYQVEDHAGAQVLVHHADSNGIVYLDLAFDMGHLEARDLPYAALLTKLLGKVSTDQRHYSDLSDEVNLHTGGISLSTNVYSVVTQEPGKPCRSILALEGKAFVDKMDKLLELVEEILFRTDLSDHGRIQELLAESKSRLQSGLTSSGHTTALIRAESYVSEAAWRIEQMKGISYYEQLGGWLAAYEEQAPALQARLEETAKGLFVRKGMVAALTLEEEAQAKVEPALKAFLDRLPEKAPREGKGLDLPALLQVRNEGFKTASKVQYVAQVGDFKSHGYQYHGGLRVLQTILGLDYLWNQIRVQGGAYGAMCGFKQNGDMYMVSYRDPNLEKTLETYGRIPDYLRNLKLDDRETTKYILGTISAVDHPLTPSLEGEKALALHLSGKTMELLAKERREILSTTQGTLQGFAEWFEKAFAEPVLCVVGNETAIRKAEGLFKETKVLK</sequence>
<dbReference type="EMBL" id="JAAEEH010000037">
    <property type="protein sequence ID" value="NDL68388.1"/>
    <property type="molecule type" value="Genomic_DNA"/>
</dbReference>
<dbReference type="RefSeq" id="WP_162371112.1">
    <property type="nucleotide sequence ID" value="NZ_JAAEEH010000037.1"/>
</dbReference>
<keyword evidence="3" id="KW-1185">Reference proteome</keyword>
<reference evidence="2 3" key="1">
    <citation type="submission" date="2020-01" db="EMBL/GenBank/DDBJ databases">
        <title>Anaeroalcalibacter tamaniensis gen. nov., sp. nov., moderately halophilic strictly anaerobic fermenter bacterium from mud volcano of Taman peninsula.</title>
        <authorList>
            <person name="Frolova A."/>
            <person name="Merkel A.Y."/>
            <person name="Slobodkin A.I."/>
        </authorList>
    </citation>
    <scope>NUCLEOTIDE SEQUENCE [LARGE SCALE GENOMIC DNA]</scope>
    <source>
        <strain evidence="2 3">F-3ap</strain>
    </source>
</reference>
<accession>A0A7X5KP08</accession>
<proteinExistence type="predicted"/>
<dbReference type="GO" id="GO:0016485">
    <property type="term" value="P:protein processing"/>
    <property type="evidence" value="ECO:0007669"/>
    <property type="project" value="TreeGrafter"/>
</dbReference>
<evidence type="ECO:0000313" key="3">
    <source>
        <dbReference type="Proteomes" id="UP000461585"/>
    </source>
</evidence>
<dbReference type="Gene3D" id="3.30.830.10">
    <property type="entry name" value="Metalloenzyme, LuxS/M16 peptidase-like"/>
    <property type="match status" value="4"/>
</dbReference>
<dbReference type="SMART" id="SM01264">
    <property type="entry name" value="M16C_associated"/>
    <property type="match status" value="1"/>
</dbReference>
<dbReference type="GO" id="GO:0046872">
    <property type="term" value="F:metal ion binding"/>
    <property type="evidence" value="ECO:0007669"/>
    <property type="project" value="InterPro"/>
</dbReference>
<name>A0A7X5KP08_9FIRM</name>
<evidence type="ECO:0000259" key="1">
    <source>
        <dbReference type="SMART" id="SM01264"/>
    </source>
</evidence>
<dbReference type="FunFam" id="3.30.830.10:FF:000034">
    <property type="entry name" value="presequence protease 1, chloroplastic/mitochondrial"/>
    <property type="match status" value="1"/>
</dbReference>
<evidence type="ECO:0000313" key="2">
    <source>
        <dbReference type="EMBL" id="NDL68388.1"/>
    </source>
</evidence>
<dbReference type="AlphaFoldDB" id="A0A7X5KP08"/>
<feature type="domain" description="Peptidase M16C associated" evidence="1">
    <location>
        <begin position="456"/>
        <end position="708"/>
    </location>
</feature>
<protein>
    <submittedName>
        <fullName evidence="2">Insulinase family protein</fullName>
    </submittedName>
</protein>
<dbReference type="Pfam" id="PF22516">
    <property type="entry name" value="PreP_C"/>
    <property type="match status" value="1"/>
</dbReference>
<dbReference type="InterPro" id="IPR055130">
    <property type="entry name" value="PreP_C"/>
</dbReference>
<dbReference type="SUPFAM" id="SSF63411">
    <property type="entry name" value="LuxS/MPP-like metallohydrolase"/>
    <property type="match status" value="4"/>
</dbReference>
<dbReference type="GO" id="GO:0004222">
    <property type="term" value="F:metalloendopeptidase activity"/>
    <property type="evidence" value="ECO:0007669"/>
    <property type="project" value="TreeGrafter"/>
</dbReference>
<dbReference type="PANTHER" id="PTHR43016">
    <property type="entry name" value="PRESEQUENCE PROTEASE"/>
    <property type="match status" value="1"/>
</dbReference>
<dbReference type="Pfam" id="PF00675">
    <property type="entry name" value="Peptidase_M16"/>
    <property type="match status" value="1"/>
</dbReference>
<organism evidence="2 3">
    <name type="scientific">Anaerotalea alkaliphila</name>
    <dbReference type="NCBI Taxonomy" id="2662126"/>
    <lineage>
        <taxon>Bacteria</taxon>
        <taxon>Bacillati</taxon>
        <taxon>Bacillota</taxon>
        <taxon>Clostridia</taxon>
        <taxon>Eubacteriales</taxon>
        <taxon>Anaerotalea</taxon>
    </lineage>
</organism>
<dbReference type="Pfam" id="PF05193">
    <property type="entry name" value="Peptidase_M16_C"/>
    <property type="match status" value="1"/>
</dbReference>
<dbReference type="InterPro" id="IPR007863">
    <property type="entry name" value="Peptidase_M16_C"/>
</dbReference>
<dbReference type="PANTHER" id="PTHR43016:SF13">
    <property type="entry name" value="PRESEQUENCE PROTEASE, MITOCHONDRIAL"/>
    <property type="match status" value="1"/>
</dbReference>
<dbReference type="InterPro" id="IPR013578">
    <property type="entry name" value="Peptidase_M16C_assoc"/>
</dbReference>
<comment type="caution">
    <text evidence="2">The sequence shown here is derived from an EMBL/GenBank/DDBJ whole genome shotgun (WGS) entry which is preliminary data.</text>
</comment>
<dbReference type="Pfam" id="PF08367">
    <property type="entry name" value="M16C_assoc"/>
    <property type="match status" value="1"/>
</dbReference>